<dbReference type="PANTHER" id="PTHR11741:SF0">
    <property type="entry name" value="ELONGATION FACTOR TS, MITOCHONDRIAL"/>
    <property type="match status" value="1"/>
</dbReference>
<evidence type="ECO:0000259" key="8">
    <source>
        <dbReference type="Pfam" id="PF00889"/>
    </source>
</evidence>
<dbReference type="EMBL" id="MNYI01000185">
    <property type="protein sequence ID" value="OIP38181.1"/>
    <property type="molecule type" value="Genomic_DNA"/>
</dbReference>
<proteinExistence type="inferred from homology"/>
<evidence type="ECO:0000256" key="5">
    <source>
        <dbReference type="HAMAP-Rule" id="MF_00050"/>
    </source>
</evidence>
<keyword evidence="3 5" id="KW-0251">Elongation factor</keyword>
<keyword evidence="5" id="KW-0963">Cytoplasm</keyword>
<dbReference type="InterPro" id="IPR018101">
    <property type="entry name" value="Transl_elong_Ts_CS"/>
</dbReference>
<organism evidence="9 10">
    <name type="scientific">Candidatus Desantisbacteria bacterium CG2_30_40_21</name>
    <dbReference type="NCBI Taxonomy" id="1817895"/>
    <lineage>
        <taxon>Bacteria</taxon>
        <taxon>Candidatus Desantisiibacteriota</taxon>
    </lineage>
</organism>
<dbReference type="Gene3D" id="3.30.479.20">
    <property type="entry name" value="Elongation factor Ts, dimerisation domain"/>
    <property type="match status" value="1"/>
</dbReference>
<evidence type="ECO:0000256" key="4">
    <source>
        <dbReference type="ARBA" id="ARBA00022917"/>
    </source>
</evidence>
<feature type="region of interest" description="Involved in Mg(2+) ion dislocation from EF-Tu" evidence="5">
    <location>
        <begin position="81"/>
        <end position="84"/>
    </location>
</feature>
<dbReference type="GO" id="GO:0005737">
    <property type="term" value="C:cytoplasm"/>
    <property type="evidence" value="ECO:0007669"/>
    <property type="project" value="UniProtKB-SubCell"/>
</dbReference>
<dbReference type="InterPro" id="IPR036402">
    <property type="entry name" value="EF-Ts_dimer_sf"/>
</dbReference>
<dbReference type="InterPro" id="IPR001816">
    <property type="entry name" value="Transl_elong_EFTs/EF1B"/>
</dbReference>
<dbReference type="Gene3D" id="1.10.8.10">
    <property type="entry name" value="DNA helicase RuvA subunit, C-terminal domain"/>
    <property type="match status" value="1"/>
</dbReference>
<gene>
    <name evidence="5" type="primary">tsf</name>
    <name evidence="9" type="ORF">AUJ95_07090</name>
</gene>
<dbReference type="HAMAP" id="MF_00050">
    <property type="entry name" value="EF_Ts"/>
    <property type="match status" value="1"/>
</dbReference>
<evidence type="ECO:0000256" key="7">
    <source>
        <dbReference type="RuleBase" id="RU000643"/>
    </source>
</evidence>
<dbReference type="Gene3D" id="1.10.286.20">
    <property type="match status" value="1"/>
</dbReference>
<dbReference type="InterPro" id="IPR009060">
    <property type="entry name" value="UBA-like_sf"/>
</dbReference>
<protein>
    <recommendedName>
        <fullName evidence="2 5">Elongation factor Ts</fullName>
        <shortName evidence="5">EF-Ts</shortName>
    </recommendedName>
</protein>
<evidence type="ECO:0000256" key="2">
    <source>
        <dbReference type="ARBA" id="ARBA00016956"/>
    </source>
</evidence>
<dbReference type="STRING" id="1817895.AUJ95_07090"/>
<dbReference type="GO" id="GO:0003746">
    <property type="term" value="F:translation elongation factor activity"/>
    <property type="evidence" value="ECO:0007669"/>
    <property type="project" value="UniProtKB-UniRule"/>
</dbReference>
<name>A0A1J5DPW9_9BACT</name>
<reference evidence="9 10" key="1">
    <citation type="journal article" date="2016" name="Environ. Microbiol.">
        <title>Genomic resolution of a cold subsurface aquifer community provides metabolic insights for novel microbes adapted to high CO concentrations.</title>
        <authorList>
            <person name="Probst A.J."/>
            <person name="Castelle C.J."/>
            <person name="Singh A."/>
            <person name="Brown C.T."/>
            <person name="Anantharaman K."/>
            <person name="Sharon I."/>
            <person name="Hug L.A."/>
            <person name="Burstein D."/>
            <person name="Emerson J.B."/>
            <person name="Thomas B.C."/>
            <person name="Banfield J.F."/>
        </authorList>
    </citation>
    <scope>NUCLEOTIDE SEQUENCE [LARGE SCALE GENOMIC DNA]</scope>
    <source>
        <strain evidence="9">CG2_30_40_21</strain>
    </source>
</reference>
<comment type="similarity">
    <text evidence="1 5 6">Belongs to the EF-Ts family.</text>
</comment>
<dbReference type="Proteomes" id="UP000183085">
    <property type="component" value="Unassembled WGS sequence"/>
</dbReference>
<dbReference type="PROSITE" id="PS01127">
    <property type="entry name" value="EF_TS_2"/>
    <property type="match status" value="1"/>
</dbReference>
<comment type="function">
    <text evidence="5 6">Associates with the EF-Tu.GDP complex and induces the exchange of GDP to GTP. It remains bound to the aminoacyl-tRNA.EF-Tu.GTP complex up to the GTP hydrolysis stage on the ribosome.</text>
</comment>
<keyword evidence="4 5" id="KW-0648">Protein biosynthesis</keyword>
<accession>A0A1J5DPW9</accession>
<evidence type="ECO:0000256" key="3">
    <source>
        <dbReference type="ARBA" id="ARBA00022768"/>
    </source>
</evidence>
<evidence type="ECO:0000313" key="9">
    <source>
        <dbReference type="EMBL" id="OIP38181.1"/>
    </source>
</evidence>
<dbReference type="FunFam" id="1.10.8.10:FF:000001">
    <property type="entry name" value="Elongation factor Ts"/>
    <property type="match status" value="1"/>
</dbReference>
<dbReference type="SUPFAM" id="SSF46934">
    <property type="entry name" value="UBA-like"/>
    <property type="match status" value="1"/>
</dbReference>
<evidence type="ECO:0000256" key="6">
    <source>
        <dbReference type="RuleBase" id="RU000642"/>
    </source>
</evidence>
<comment type="caution">
    <text evidence="9">The sequence shown here is derived from an EMBL/GenBank/DDBJ whole genome shotgun (WGS) entry which is preliminary data.</text>
</comment>
<sequence>MQITAAMVRELRDATDAPMMECKQALKKAEGDMDKALKILRTQGMAVAQKKASREAKDGTVYAYIHMGGKMGVLVEVNCETDFVARTDDFKELCKDIAMHIAAANPLYVSRDQIPAQKLEEEKSIYKEQAEKSGKPEKVWDMMISGRVEKYYKDVCLLEQPFVKNPDISINDRITGYVAKVRENIVVRRFARYVLGGE</sequence>
<comment type="subcellular location">
    <subcellularLocation>
        <location evidence="5 7">Cytoplasm</location>
    </subcellularLocation>
</comment>
<dbReference type="SUPFAM" id="SSF54713">
    <property type="entry name" value="Elongation factor Ts (EF-Ts), dimerisation domain"/>
    <property type="match status" value="1"/>
</dbReference>
<dbReference type="NCBIfam" id="TIGR00116">
    <property type="entry name" value="tsf"/>
    <property type="match status" value="1"/>
</dbReference>
<dbReference type="Pfam" id="PF00889">
    <property type="entry name" value="EF_TS"/>
    <property type="match status" value="1"/>
</dbReference>
<evidence type="ECO:0000256" key="1">
    <source>
        <dbReference type="ARBA" id="ARBA00005532"/>
    </source>
</evidence>
<dbReference type="AlphaFoldDB" id="A0A1J5DPW9"/>
<evidence type="ECO:0000313" key="10">
    <source>
        <dbReference type="Proteomes" id="UP000183085"/>
    </source>
</evidence>
<dbReference type="CDD" id="cd14275">
    <property type="entry name" value="UBA_EF-Ts"/>
    <property type="match status" value="1"/>
</dbReference>
<dbReference type="PANTHER" id="PTHR11741">
    <property type="entry name" value="ELONGATION FACTOR TS"/>
    <property type="match status" value="1"/>
</dbReference>
<dbReference type="InterPro" id="IPR014039">
    <property type="entry name" value="Transl_elong_EFTs/EF1B_dimer"/>
</dbReference>
<feature type="domain" description="Translation elongation factor EFTs/EF1B dimerisation" evidence="8">
    <location>
        <begin position="52"/>
        <end position="196"/>
    </location>
</feature>